<proteinExistence type="predicted"/>
<protein>
    <submittedName>
        <fullName evidence="1">Uncharacterized protein</fullName>
    </submittedName>
</protein>
<gene>
    <name evidence="1" type="ORF">Bpfe_031128</name>
</gene>
<dbReference type="Proteomes" id="UP001233172">
    <property type="component" value="Unassembled WGS sequence"/>
</dbReference>
<comment type="caution">
    <text evidence="1">The sequence shown here is derived from an EMBL/GenBank/DDBJ whole genome shotgun (WGS) entry which is preliminary data.</text>
</comment>
<sequence length="97" mass="10803">MAIPPDLELPAMTALVSHLNESKPFNVAFRRTGKLVADDMNSIVVIMWNQGVDAAFEYFTKNVLNGPTEMSVCWNVESMAFPGTNFELLFNRMCGEA</sequence>
<dbReference type="EMBL" id="JASAOG010000447">
    <property type="protein sequence ID" value="KAK0039451.1"/>
    <property type="molecule type" value="Genomic_DNA"/>
</dbReference>
<reference evidence="1" key="1">
    <citation type="journal article" date="2023" name="PLoS Negl. Trop. Dis.">
        <title>A genome sequence for Biomphalaria pfeifferi, the major vector snail for the human-infecting parasite Schistosoma mansoni.</title>
        <authorList>
            <person name="Bu L."/>
            <person name="Lu L."/>
            <person name="Laidemitt M.R."/>
            <person name="Zhang S.M."/>
            <person name="Mutuku M."/>
            <person name="Mkoji G."/>
            <person name="Steinauer M."/>
            <person name="Loker E.S."/>
        </authorList>
    </citation>
    <scope>NUCLEOTIDE SEQUENCE</scope>
    <source>
        <strain evidence="1">KasaAsao</strain>
    </source>
</reference>
<evidence type="ECO:0000313" key="2">
    <source>
        <dbReference type="Proteomes" id="UP001233172"/>
    </source>
</evidence>
<name>A0AAD8AND8_BIOPF</name>
<accession>A0AAD8AND8</accession>
<organism evidence="1 2">
    <name type="scientific">Biomphalaria pfeifferi</name>
    <name type="common">Bloodfluke planorb</name>
    <name type="synonym">Freshwater snail</name>
    <dbReference type="NCBI Taxonomy" id="112525"/>
    <lineage>
        <taxon>Eukaryota</taxon>
        <taxon>Metazoa</taxon>
        <taxon>Spiralia</taxon>
        <taxon>Lophotrochozoa</taxon>
        <taxon>Mollusca</taxon>
        <taxon>Gastropoda</taxon>
        <taxon>Heterobranchia</taxon>
        <taxon>Euthyneura</taxon>
        <taxon>Panpulmonata</taxon>
        <taxon>Hygrophila</taxon>
        <taxon>Lymnaeoidea</taxon>
        <taxon>Planorbidae</taxon>
        <taxon>Biomphalaria</taxon>
    </lineage>
</organism>
<dbReference type="AlphaFoldDB" id="A0AAD8AND8"/>
<evidence type="ECO:0000313" key="1">
    <source>
        <dbReference type="EMBL" id="KAK0039451.1"/>
    </source>
</evidence>
<reference evidence="1" key="2">
    <citation type="submission" date="2023-04" db="EMBL/GenBank/DDBJ databases">
        <authorList>
            <person name="Bu L."/>
            <person name="Lu L."/>
            <person name="Laidemitt M.R."/>
            <person name="Zhang S.M."/>
            <person name="Mutuku M."/>
            <person name="Mkoji G."/>
            <person name="Steinauer M."/>
            <person name="Loker E.S."/>
        </authorList>
    </citation>
    <scope>NUCLEOTIDE SEQUENCE</scope>
    <source>
        <strain evidence="1">KasaAsao</strain>
        <tissue evidence="1">Whole Snail</tissue>
    </source>
</reference>
<keyword evidence="2" id="KW-1185">Reference proteome</keyword>